<evidence type="ECO:0000256" key="5">
    <source>
        <dbReference type="SAM" id="MobiDB-lite"/>
    </source>
</evidence>
<feature type="transmembrane region" description="Helical" evidence="6">
    <location>
        <begin position="240"/>
        <end position="265"/>
    </location>
</feature>
<dbReference type="InParanoid" id="A0A067M8Q6"/>
<organism evidence="8 9">
    <name type="scientific">Botryobasidium botryosum (strain FD-172 SS1)</name>
    <dbReference type="NCBI Taxonomy" id="930990"/>
    <lineage>
        <taxon>Eukaryota</taxon>
        <taxon>Fungi</taxon>
        <taxon>Dikarya</taxon>
        <taxon>Basidiomycota</taxon>
        <taxon>Agaricomycotina</taxon>
        <taxon>Agaricomycetes</taxon>
        <taxon>Cantharellales</taxon>
        <taxon>Botryobasidiaceae</taxon>
        <taxon>Botryobasidium</taxon>
    </lineage>
</organism>
<evidence type="ECO:0000256" key="6">
    <source>
        <dbReference type="SAM" id="Phobius"/>
    </source>
</evidence>
<feature type="region of interest" description="Disordered" evidence="5">
    <location>
        <begin position="322"/>
        <end position="377"/>
    </location>
</feature>
<dbReference type="Pfam" id="PF03151">
    <property type="entry name" value="TPT"/>
    <property type="match status" value="1"/>
</dbReference>
<name>A0A067M8Q6_BOTB1</name>
<evidence type="ECO:0000256" key="2">
    <source>
        <dbReference type="ARBA" id="ARBA00022692"/>
    </source>
</evidence>
<keyword evidence="3 6" id="KW-1133">Transmembrane helix</keyword>
<feature type="transmembrane region" description="Helical" evidence="6">
    <location>
        <begin position="285"/>
        <end position="312"/>
    </location>
</feature>
<dbReference type="FunCoup" id="A0A067M8Q6">
    <property type="interactions" value="92"/>
</dbReference>
<sequence>MSPSTSTSRLQIAGVVGFYMSAALVMVFVNKAVLNSSPTLPLTFLFIQLIIAIVLLHFSALLFPNKIELPNVWDLQKARQLFAVVSVNIVGLVFNTLCLRDVDASFFQIARGMVLPLTIIVSAINTRVLPSARILLAAIIVTCGFLVGVAPSSPSPASDSPRVAARALLFGFLSSLMIALHAVLIKSSLPHVSNSSIQLAYWTNAGSAAMLAPFVILSGEIGELAKLIQGVSLGQDDWKVFFAGSAVTGLFGFFICVAALISIKVTSPVTHMFSSAARSVLQTLLGVWLFGDIITIARGTSIMVILAGTLYFTWVKSLEVPAPAPSRRADPERDPEALREIGKKAGQQSGFAGDTGAGAGAGAGSTSGGSARRSEEK</sequence>
<feature type="transmembrane region" description="Helical" evidence="6">
    <location>
        <begin position="131"/>
        <end position="151"/>
    </location>
</feature>
<evidence type="ECO:0000313" key="8">
    <source>
        <dbReference type="EMBL" id="KDQ07961.1"/>
    </source>
</evidence>
<dbReference type="GO" id="GO:0016020">
    <property type="term" value="C:membrane"/>
    <property type="evidence" value="ECO:0007669"/>
    <property type="project" value="UniProtKB-SubCell"/>
</dbReference>
<accession>A0A067M8Q6</accession>
<evidence type="ECO:0000313" key="9">
    <source>
        <dbReference type="Proteomes" id="UP000027195"/>
    </source>
</evidence>
<dbReference type="OrthoDB" id="5547497at2759"/>
<feature type="transmembrane region" description="Helical" evidence="6">
    <location>
        <begin position="42"/>
        <end position="61"/>
    </location>
</feature>
<evidence type="ECO:0000259" key="7">
    <source>
        <dbReference type="Pfam" id="PF03151"/>
    </source>
</evidence>
<dbReference type="InterPro" id="IPR050186">
    <property type="entry name" value="TPT_transporter"/>
</dbReference>
<dbReference type="PANTHER" id="PTHR11132">
    <property type="entry name" value="SOLUTE CARRIER FAMILY 35"/>
    <property type="match status" value="1"/>
</dbReference>
<evidence type="ECO:0000256" key="3">
    <source>
        <dbReference type="ARBA" id="ARBA00022989"/>
    </source>
</evidence>
<proteinExistence type="predicted"/>
<feature type="transmembrane region" description="Helical" evidence="6">
    <location>
        <begin position="106"/>
        <end position="125"/>
    </location>
</feature>
<feature type="transmembrane region" description="Helical" evidence="6">
    <location>
        <begin position="199"/>
        <end position="219"/>
    </location>
</feature>
<feature type="transmembrane region" description="Helical" evidence="6">
    <location>
        <begin position="81"/>
        <end position="99"/>
    </location>
</feature>
<feature type="compositionally biased region" description="Gly residues" evidence="5">
    <location>
        <begin position="353"/>
        <end position="367"/>
    </location>
</feature>
<comment type="subcellular location">
    <subcellularLocation>
        <location evidence="1">Membrane</location>
        <topology evidence="1">Multi-pass membrane protein</topology>
    </subcellularLocation>
</comment>
<feature type="transmembrane region" description="Helical" evidence="6">
    <location>
        <begin position="163"/>
        <end position="184"/>
    </location>
</feature>
<dbReference type="Proteomes" id="UP000027195">
    <property type="component" value="Unassembled WGS sequence"/>
</dbReference>
<feature type="compositionally biased region" description="Basic and acidic residues" evidence="5">
    <location>
        <begin position="327"/>
        <end position="343"/>
    </location>
</feature>
<reference evidence="9" key="1">
    <citation type="journal article" date="2014" name="Proc. Natl. Acad. Sci. U.S.A.">
        <title>Extensive sampling of basidiomycete genomes demonstrates inadequacy of the white-rot/brown-rot paradigm for wood decay fungi.</title>
        <authorList>
            <person name="Riley R."/>
            <person name="Salamov A.A."/>
            <person name="Brown D.W."/>
            <person name="Nagy L.G."/>
            <person name="Floudas D."/>
            <person name="Held B.W."/>
            <person name="Levasseur A."/>
            <person name="Lombard V."/>
            <person name="Morin E."/>
            <person name="Otillar R."/>
            <person name="Lindquist E.A."/>
            <person name="Sun H."/>
            <person name="LaButti K.M."/>
            <person name="Schmutz J."/>
            <person name="Jabbour D."/>
            <person name="Luo H."/>
            <person name="Baker S.E."/>
            <person name="Pisabarro A.G."/>
            <person name="Walton J.D."/>
            <person name="Blanchette R.A."/>
            <person name="Henrissat B."/>
            <person name="Martin F."/>
            <person name="Cullen D."/>
            <person name="Hibbett D.S."/>
            <person name="Grigoriev I.V."/>
        </authorList>
    </citation>
    <scope>NUCLEOTIDE SEQUENCE [LARGE SCALE GENOMIC DNA]</scope>
    <source>
        <strain evidence="9">FD-172 SS1</strain>
    </source>
</reference>
<keyword evidence="9" id="KW-1185">Reference proteome</keyword>
<dbReference type="HOGENOM" id="CLU_044894_0_1_1"/>
<dbReference type="InterPro" id="IPR004853">
    <property type="entry name" value="Sugar_P_trans_dom"/>
</dbReference>
<dbReference type="EMBL" id="KL198098">
    <property type="protein sequence ID" value="KDQ07961.1"/>
    <property type="molecule type" value="Genomic_DNA"/>
</dbReference>
<evidence type="ECO:0000256" key="1">
    <source>
        <dbReference type="ARBA" id="ARBA00004141"/>
    </source>
</evidence>
<feature type="transmembrane region" description="Helical" evidence="6">
    <location>
        <begin position="12"/>
        <end position="30"/>
    </location>
</feature>
<keyword evidence="2 6" id="KW-0812">Transmembrane</keyword>
<gene>
    <name evidence="8" type="ORF">BOTBODRAFT_38401</name>
</gene>
<protein>
    <recommendedName>
        <fullName evidence="7">Sugar phosphate transporter domain-containing protein</fullName>
    </recommendedName>
</protein>
<keyword evidence="4 6" id="KW-0472">Membrane</keyword>
<evidence type="ECO:0000256" key="4">
    <source>
        <dbReference type="ARBA" id="ARBA00023136"/>
    </source>
</evidence>
<feature type="domain" description="Sugar phosphate transporter" evidence="7">
    <location>
        <begin position="12"/>
        <end position="311"/>
    </location>
</feature>
<dbReference type="AlphaFoldDB" id="A0A067M8Q6"/>